<proteinExistence type="predicted"/>
<comment type="caution">
    <text evidence="2">The sequence shown here is derived from an EMBL/GenBank/DDBJ whole genome shotgun (WGS) entry which is preliminary data.</text>
</comment>
<organism evidence="2 3">
    <name type="scientific">Brevibacillus formosus</name>
    <dbReference type="NCBI Taxonomy" id="54913"/>
    <lineage>
        <taxon>Bacteria</taxon>
        <taxon>Bacillati</taxon>
        <taxon>Bacillota</taxon>
        <taxon>Bacilli</taxon>
        <taxon>Bacillales</taxon>
        <taxon>Paenibacillaceae</taxon>
        <taxon>Brevibacillus</taxon>
    </lineage>
</organism>
<gene>
    <name evidence="2" type="ORF">AA984_20155</name>
</gene>
<protein>
    <submittedName>
        <fullName evidence="2">GCN5 family acetyltransferase</fullName>
    </submittedName>
</protein>
<feature type="domain" description="N-acetyltransferase" evidence="1">
    <location>
        <begin position="153"/>
        <end position="280"/>
    </location>
</feature>
<dbReference type="AlphaFoldDB" id="A0A837KK96"/>
<dbReference type="Pfam" id="PF00583">
    <property type="entry name" value="Acetyltransf_1"/>
    <property type="match status" value="1"/>
</dbReference>
<dbReference type="InterPro" id="IPR016181">
    <property type="entry name" value="Acyl_CoA_acyltransferase"/>
</dbReference>
<dbReference type="PROSITE" id="PS51186">
    <property type="entry name" value="GNAT"/>
    <property type="match status" value="1"/>
</dbReference>
<accession>A0A837KK96</accession>
<keyword evidence="2" id="KW-0808">Transferase</keyword>
<dbReference type="Proteomes" id="UP000035218">
    <property type="component" value="Unassembled WGS sequence"/>
</dbReference>
<reference evidence="2 3" key="1">
    <citation type="submission" date="2015-05" db="EMBL/GenBank/DDBJ databases">
        <title>Genome sequencing project for genomic taxonomy and phylogenomics of Bacillus-like bacteria.</title>
        <authorList>
            <person name="Liu B."/>
            <person name="Wang J."/>
            <person name="Zhu Y."/>
            <person name="Liu G."/>
            <person name="Chen Q."/>
            <person name="Chen Z."/>
            <person name="Lan J."/>
            <person name="Che J."/>
            <person name="Ge C."/>
            <person name="Shi H."/>
            <person name="Pan Z."/>
            <person name="Liu X."/>
        </authorList>
    </citation>
    <scope>NUCLEOTIDE SEQUENCE [LARGE SCALE GENOMIC DNA]</scope>
    <source>
        <strain evidence="2 3">DSM 9885</strain>
    </source>
</reference>
<sequence length="280" mass="31083">MVTVKFDNVNRELIEGVISLLILRTGHEQLQLLEQISLEDSYILYGNMYLRTERSVVVTDSVQGEVTAIGSYLKGMPFHAFSLHVVEGDENYEVEPMLSYMKEVLNGSLSDGQKGVIALAEPLLTRVQIPNTIDTRTMHLMKLTDPEHLLPAGESRILELSEAQIVENMAAELGMISFRAEEVAEMPHIALFSEGGEPMAVAGFHVYDEAYVEIGNIGTSVHHRQKGLGTQISSDISRIGLEKSANVYLMVFTDNPAAMHVYEKLGFVTVSSYAFIEFLL</sequence>
<dbReference type="EMBL" id="LDCN01000006">
    <property type="protein sequence ID" value="KLH97451.1"/>
    <property type="molecule type" value="Genomic_DNA"/>
</dbReference>
<dbReference type="GO" id="GO:0016747">
    <property type="term" value="F:acyltransferase activity, transferring groups other than amino-acyl groups"/>
    <property type="evidence" value="ECO:0007669"/>
    <property type="project" value="InterPro"/>
</dbReference>
<dbReference type="Gene3D" id="3.40.630.30">
    <property type="match status" value="1"/>
</dbReference>
<dbReference type="RefSeq" id="WP_047072256.1">
    <property type="nucleotide sequence ID" value="NZ_JBCMYT010000026.1"/>
</dbReference>
<dbReference type="InterPro" id="IPR000182">
    <property type="entry name" value="GNAT_dom"/>
</dbReference>
<evidence type="ECO:0000313" key="2">
    <source>
        <dbReference type="EMBL" id="KLH97451.1"/>
    </source>
</evidence>
<dbReference type="SUPFAM" id="SSF55729">
    <property type="entry name" value="Acyl-CoA N-acyltransferases (Nat)"/>
    <property type="match status" value="1"/>
</dbReference>
<evidence type="ECO:0000259" key="1">
    <source>
        <dbReference type="PROSITE" id="PS51186"/>
    </source>
</evidence>
<evidence type="ECO:0000313" key="3">
    <source>
        <dbReference type="Proteomes" id="UP000035218"/>
    </source>
</evidence>
<name>A0A837KK96_9BACL</name>